<proteinExistence type="predicted"/>
<keyword evidence="3" id="KW-1185">Reference proteome</keyword>
<organism evidence="2 3">
    <name type="scientific">Mycolicibacterium poriferae</name>
    <dbReference type="NCBI Taxonomy" id="39694"/>
    <lineage>
        <taxon>Bacteria</taxon>
        <taxon>Bacillati</taxon>
        <taxon>Actinomycetota</taxon>
        <taxon>Actinomycetes</taxon>
        <taxon>Mycobacteriales</taxon>
        <taxon>Mycobacteriaceae</taxon>
        <taxon>Mycolicibacterium</taxon>
    </lineage>
</organism>
<feature type="transmembrane region" description="Helical" evidence="1">
    <location>
        <begin position="6"/>
        <end position="33"/>
    </location>
</feature>
<dbReference type="RefSeq" id="WP_163676647.1">
    <property type="nucleotide sequence ID" value="NZ_AP022570.1"/>
</dbReference>
<evidence type="ECO:0000313" key="3">
    <source>
        <dbReference type="Proteomes" id="UP000466785"/>
    </source>
</evidence>
<dbReference type="Proteomes" id="UP000466785">
    <property type="component" value="Chromosome"/>
</dbReference>
<sequence>MSDSTVAWVGFAGGVGGAVIGAVLGALAGVWYARYAGRKQSVLTLLDTYVSPEFFTVRAETSEIKSAWYAGDRTVLDPFISHVSATAEPRLSNGMTRHQNLSWLLHFYAGLSVRCEEKLVDRELLKRVFKPHYAWYREFFMAFDEDYVRRMPASWQIPFWMRELRNLDRLFGPW</sequence>
<dbReference type="AlphaFoldDB" id="A0A6N4VFK7"/>
<reference evidence="2 3" key="1">
    <citation type="journal article" date="2019" name="Emerg. Microbes Infect.">
        <title>Comprehensive subspecies identification of 175 nontuberculous mycobacteria species based on 7547 genomic profiles.</title>
        <authorList>
            <person name="Matsumoto Y."/>
            <person name="Kinjo T."/>
            <person name="Motooka D."/>
            <person name="Nabeya D."/>
            <person name="Jung N."/>
            <person name="Uechi K."/>
            <person name="Horii T."/>
            <person name="Iida T."/>
            <person name="Fujita J."/>
            <person name="Nakamura S."/>
        </authorList>
    </citation>
    <scope>NUCLEOTIDE SEQUENCE [LARGE SCALE GENOMIC DNA]</scope>
    <source>
        <strain evidence="2 3">JCM 12603</strain>
    </source>
</reference>
<keyword evidence="1" id="KW-1133">Transmembrane helix</keyword>
<name>A0A6N4VFK7_9MYCO</name>
<dbReference type="KEGG" id="mpof:MPOR_39190"/>
<evidence type="ECO:0000313" key="2">
    <source>
        <dbReference type="EMBL" id="BBX52893.1"/>
    </source>
</evidence>
<dbReference type="EMBL" id="AP022570">
    <property type="protein sequence ID" value="BBX52893.1"/>
    <property type="molecule type" value="Genomic_DNA"/>
</dbReference>
<keyword evidence="1" id="KW-0472">Membrane</keyword>
<gene>
    <name evidence="2" type="ORF">MPOR_39190</name>
</gene>
<keyword evidence="1" id="KW-0812">Transmembrane</keyword>
<protein>
    <submittedName>
        <fullName evidence="2">Uncharacterized protein</fullName>
    </submittedName>
</protein>
<accession>A0A6N4VFK7</accession>
<evidence type="ECO:0000256" key="1">
    <source>
        <dbReference type="SAM" id="Phobius"/>
    </source>
</evidence>